<feature type="chain" id="PRO_5042232011" evidence="1">
    <location>
        <begin position="22"/>
        <end position="75"/>
    </location>
</feature>
<sequence>MSCLTVKFLVASLLLIWCCEARTLVGWHGCTTSGGRWACAGQSCHCIRQPIYRWPTIPDDRESFIAWLSEFSERK</sequence>
<reference evidence="3" key="1">
    <citation type="submission" date="2024-02" db="UniProtKB">
        <authorList>
            <consortium name="WormBaseParasite"/>
        </authorList>
    </citation>
    <scope>IDENTIFICATION</scope>
</reference>
<accession>A0AAF3EWL3</accession>
<dbReference type="Proteomes" id="UP000887575">
    <property type="component" value="Unassembled WGS sequence"/>
</dbReference>
<organism evidence="2 3">
    <name type="scientific">Mesorhabditis belari</name>
    <dbReference type="NCBI Taxonomy" id="2138241"/>
    <lineage>
        <taxon>Eukaryota</taxon>
        <taxon>Metazoa</taxon>
        <taxon>Ecdysozoa</taxon>
        <taxon>Nematoda</taxon>
        <taxon>Chromadorea</taxon>
        <taxon>Rhabditida</taxon>
        <taxon>Rhabditina</taxon>
        <taxon>Rhabditomorpha</taxon>
        <taxon>Rhabditoidea</taxon>
        <taxon>Rhabditidae</taxon>
        <taxon>Mesorhabditinae</taxon>
        <taxon>Mesorhabditis</taxon>
    </lineage>
</organism>
<feature type="signal peptide" evidence="1">
    <location>
        <begin position="1"/>
        <end position="21"/>
    </location>
</feature>
<evidence type="ECO:0000313" key="3">
    <source>
        <dbReference type="WBParaSite" id="MBELARI_LOCUS18598"/>
    </source>
</evidence>
<name>A0AAF3EWL3_9BILA</name>
<evidence type="ECO:0000313" key="2">
    <source>
        <dbReference type="Proteomes" id="UP000887575"/>
    </source>
</evidence>
<keyword evidence="2" id="KW-1185">Reference proteome</keyword>
<dbReference type="AlphaFoldDB" id="A0AAF3EWL3"/>
<keyword evidence="1" id="KW-0732">Signal</keyword>
<proteinExistence type="predicted"/>
<protein>
    <submittedName>
        <fullName evidence="3">Secreted protein</fullName>
    </submittedName>
</protein>
<evidence type="ECO:0000256" key="1">
    <source>
        <dbReference type="SAM" id="SignalP"/>
    </source>
</evidence>
<dbReference type="WBParaSite" id="MBELARI_LOCUS18598">
    <property type="protein sequence ID" value="MBELARI_LOCUS18598"/>
    <property type="gene ID" value="MBELARI_LOCUS18598"/>
</dbReference>